<reference evidence="1" key="1">
    <citation type="journal article" date="2021" name="Open Biol.">
        <title>Shared evolutionary footprints suggest mitochondrial oxidative damage underlies multiple complex I losses in fungi.</title>
        <authorList>
            <person name="Schikora-Tamarit M.A."/>
            <person name="Marcet-Houben M."/>
            <person name="Nosek J."/>
            <person name="Gabaldon T."/>
        </authorList>
    </citation>
    <scope>NUCLEOTIDE SEQUENCE</scope>
    <source>
        <strain evidence="1">CBS2887</strain>
    </source>
</reference>
<sequence length="131" mass="14880">MKSLSSIFNSNWFFQLQDLEDFSYWSSSIDFSDKDRIKLLDLSVRILVTFVFFNSIIEDFPFLKSQTSIAPSPTALNNQNPLLPNLRAWSSIASDWPSTILWKVEASSPVLKSTKYISPESEPIAIKAPSK</sequence>
<dbReference type="AlphaFoldDB" id="A0A9P8Q832"/>
<evidence type="ECO:0000313" key="2">
    <source>
        <dbReference type="Proteomes" id="UP000774326"/>
    </source>
</evidence>
<accession>A0A9P8Q832</accession>
<dbReference type="EMBL" id="JAEUBG010002324">
    <property type="protein sequence ID" value="KAH3684795.1"/>
    <property type="molecule type" value="Genomic_DNA"/>
</dbReference>
<reference evidence="1" key="2">
    <citation type="submission" date="2021-01" db="EMBL/GenBank/DDBJ databases">
        <authorList>
            <person name="Schikora-Tamarit M.A."/>
        </authorList>
    </citation>
    <scope>NUCLEOTIDE SEQUENCE</scope>
    <source>
        <strain evidence="1">CBS2887</strain>
    </source>
</reference>
<name>A0A9P8Q832_WICPI</name>
<proteinExistence type="predicted"/>
<keyword evidence="2" id="KW-1185">Reference proteome</keyword>
<protein>
    <submittedName>
        <fullName evidence="1">Uncharacterized protein</fullName>
    </submittedName>
</protein>
<organism evidence="1 2">
    <name type="scientific">Wickerhamomyces pijperi</name>
    <name type="common">Yeast</name>
    <name type="synonym">Pichia pijperi</name>
    <dbReference type="NCBI Taxonomy" id="599730"/>
    <lineage>
        <taxon>Eukaryota</taxon>
        <taxon>Fungi</taxon>
        <taxon>Dikarya</taxon>
        <taxon>Ascomycota</taxon>
        <taxon>Saccharomycotina</taxon>
        <taxon>Saccharomycetes</taxon>
        <taxon>Phaffomycetales</taxon>
        <taxon>Wickerhamomycetaceae</taxon>
        <taxon>Wickerhamomyces</taxon>
    </lineage>
</organism>
<comment type="caution">
    <text evidence="1">The sequence shown here is derived from an EMBL/GenBank/DDBJ whole genome shotgun (WGS) entry which is preliminary data.</text>
</comment>
<evidence type="ECO:0000313" key="1">
    <source>
        <dbReference type="EMBL" id="KAH3684795.1"/>
    </source>
</evidence>
<dbReference type="Proteomes" id="UP000774326">
    <property type="component" value="Unassembled WGS sequence"/>
</dbReference>
<gene>
    <name evidence="1" type="ORF">WICPIJ_004259</name>
</gene>